<keyword evidence="4 13" id="KW-0812">Transmembrane</keyword>
<evidence type="ECO:0000256" key="12">
    <source>
        <dbReference type="PROSITE-ProRule" id="PRU10141"/>
    </source>
</evidence>
<dbReference type="Pfam" id="PF14575">
    <property type="entry name" value="EphA2_TM"/>
    <property type="match status" value="1"/>
</dbReference>
<evidence type="ECO:0000256" key="10">
    <source>
        <dbReference type="ARBA" id="ARBA00023137"/>
    </source>
</evidence>
<dbReference type="InterPro" id="IPR036116">
    <property type="entry name" value="FN3_sf"/>
</dbReference>
<dbReference type="PROSITE" id="PS51550">
    <property type="entry name" value="EPH_LBD"/>
    <property type="match status" value="1"/>
</dbReference>
<evidence type="ECO:0000256" key="14">
    <source>
        <dbReference type="SAM" id="SignalP"/>
    </source>
</evidence>
<keyword evidence="19" id="KW-1185">Reference proteome</keyword>
<dbReference type="CDD" id="cd09546">
    <property type="entry name" value="SAM_EPH-A5"/>
    <property type="match status" value="1"/>
</dbReference>
<dbReference type="InterPro" id="IPR001090">
    <property type="entry name" value="Ephrin_rcpt_lig-bd_dom"/>
</dbReference>
<dbReference type="PROSITE" id="PS50853">
    <property type="entry name" value="FN3"/>
    <property type="match status" value="1"/>
</dbReference>
<proteinExistence type="predicted"/>
<dbReference type="Pfam" id="PF07714">
    <property type="entry name" value="PK_Tyr_Ser-Thr"/>
    <property type="match status" value="1"/>
</dbReference>
<feature type="domain" description="SAM" evidence="16">
    <location>
        <begin position="768"/>
        <end position="832"/>
    </location>
</feature>
<dbReference type="Pfam" id="PF00536">
    <property type="entry name" value="SAM_1"/>
    <property type="match status" value="1"/>
</dbReference>
<feature type="signal peptide" evidence="14">
    <location>
        <begin position="1"/>
        <end position="39"/>
    </location>
</feature>
<dbReference type="SUPFAM" id="SSF49265">
    <property type="entry name" value="Fibronectin type III"/>
    <property type="match status" value="1"/>
</dbReference>
<dbReference type="InterPro" id="IPR050449">
    <property type="entry name" value="Ephrin_rcpt_TKs"/>
</dbReference>
<evidence type="ECO:0000256" key="3">
    <source>
        <dbReference type="ARBA" id="ARBA00022679"/>
    </source>
</evidence>
<dbReference type="InterPro" id="IPR008266">
    <property type="entry name" value="Tyr_kinase_AS"/>
</dbReference>
<dbReference type="SUPFAM" id="SSF49785">
    <property type="entry name" value="Galactose-binding domain-like"/>
    <property type="match status" value="1"/>
</dbReference>
<dbReference type="EC" id="2.7.10.1" evidence="2"/>
<keyword evidence="9 13" id="KW-0472">Membrane</keyword>
<evidence type="ECO:0000256" key="11">
    <source>
        <dbReference type="ARBA" id="ARBA00023170"/>
    </source>
</evidence>
<evidence type="ECO:0000313" key="20">
    <source>
        <dbReference type="RefSeq" id="XP_072860069.1"/>
    </source>
</evidence>
<dbReference type="InterPro" id="IPR027936">
    <property type="entry name" value="Eph_TM"/>
</dbReference>
<dbReference type="InterPro" id="IPR003961">
    <property type="entry name" value="FN3_dom"/>
</dbReference>
<keyword evidence="7 12" id="KW-0067">ATP-binding</keyword>
<dbReference type="Gene3D" id="2.60.40.1770">
    <property type="entry name" value="ephrin a2 ectodomain"/>
    <property type="match status" value="1"/>
</dbReference>
<evidence type="ECO:0000259" key="18">
    <source>
        <dbReference type="PROSITE" id="PS51550"/>
    </source>
</evidence>
<reference evidence="20" key="1">
    <citation type="submission" date="2025-08" db="UniProtKB">
        <authorList>
            <consortium name="RefSeq"/>
        </authorList>
    </citation>
    <scope>IDENTIFICATION</scope>
</reference>
<dbReference type="Gene3D" id="1.10.510.10">
    <property type="entry name" value="Transferase(Phosphotransferase) domain 1"/>
    <property type="match status" value="1"/>
</dbReference>
<dbReference type="PROSITE" id="PS50105">
    <property type="entry name" value="SAM_DOMAIN"/>
    <property type="match status" value="1"/>
</dbReference>
<dbReference type="SMART" id="SM00060">
    <property type="entry name" value="FN3"/>
    <property type="match status" value="1"/>
</dbReference>
<accession>A0ABM5GQX7</accession>
<organism evidence="19 20">
    <name type="scientific">Pogona vitticeps</name>
    <name type="common">central bearded dragon</name>
    <dbReference type="NCBI Taxonomy" id="103695"/>
    <lineage>
        <taxon>Eukaryota</taxon>
        <taxon>Metazoa</taxon>
        <taxon>Chordata</taxon>
        <taxon>Craniata</taxon>
        <taxon>Vertebrata</taxon>
        <taxon>Euteleostomi</taxon>
        <taxon>Lepidosauria</taxon>
        <taxon>Squamata</taxon>
        <taxon>Bifurcata</taxon>
        <taxon>Unidentata</taxon>
        <taxon>Episquamata</taxon>
        <taxon>Toxicofera</taxon>
        <taxon>Iguania</taxon>
        <taxon>Acrodonta</taxon>
        <taxon>Agamidae</taxon>
        <taxon>Amphibolurinae</taxon>
        <taxon>Pogona</taxon>
    </lineage>
</organism>
<dbReference type="Pfam" id="PF01404">
    <property type="entry name" value="Ephrin_lbd"/>
    <property type="match status" value="1"/>
</dbReference>
<evidence type="ECO:0000259" key="16">
    <source>
        <dbReference type="PROSITE" id="PS50105"/>
    </source>
</evidence>
<dbReference type="InterPro" id="IPR001245">
    <property type="entry name" value="Ser-Thr/Tyr_kinase_cat_dom"/>
</dbReference>
<dbReference type="InterPro" id="IPR013783">
    <property type="entry name" value="Ig-like_fold"/>
</dbReference>
<gene>
    <name evidence="20" type="primary">EPHA5</name>
</gene>
<dbReference type="InterPro" id="IPR000719">
    <property type="entry name" value="Prot_kinase_dom"/>
</dbReference>
<keyword evidence="6" id="KW-0418">Kinase</keyword>
<dbReference type="Pfam" id="PF00041">
    <property type="entry name" value="fn3"/>
    <property type="match status" value="1"/>
</dbReference>
<evidence type="ECO:0000256" key="4">
    <source>
        <dbReference type="ARBA" id="ARBA00022692"/>
    </source>
</evidence>
<feature type="domain" description="Protein kinase" evidence="15">
    <location>
        <begin position="478"/>
        <end position="739"/>
    </location>
</feature>
<evidence type="ECO:0000256" key="5">
    <source>
        <dbReference type="ARBA" id="ARBA00022741"/>
    </source>
</evidence>
<evidence type="ECO:0000256" key="2">
    <source>
        <dbReference type="ARBA" id="ARBA00011902"/>
    </source>
</evidence>
<comment type="subcellular location">
    <subcellularLocation>
        <location evidence="1">Membrane</location>
        <topology evidence="1">Single-pass type I membrane protein</topology>
    </subcellularLocation>
</comment>
<dbReference type="InterPro" id="IPR034277">
    <property type="entry name" value="EphA5_rcpt_lig-bd"/>
</dbReference>
<dbReference type="PROSITE" id="PS00791">
    <property type="entry name" value="RECEPTOR_TYR_KIN_V_2"/>
    <property type="match status" value="1"/>
</dbReference>
<dbReference type="InterPro" id="IPR008979">
    <property type="entry name" value="Galactose-bd-like_sf"/>
</dbReference>
<evidence type="ECO:0000256" key="9">
    <source>
        <dbReference type="ARBA" id="ARBA00023136"/>
    </source>
</evidence>
<dbReference type="InterPro" id="IPR013761">
    <property type="entry name" value="SAM/pointed_sf"/>
</dbReference>
<dbReference type="PROSITE" id="PS50011">
    <property type="entry name" value="PROTEIN_KINASE_DOM"/>
    <property type="match status" value="1"/>
</dbReference>
<evidence type="ECO:0000256" key="13">
    <source>
        <dbReference type="SAM" id="Phobius"/>
    </source>
</evidence>
<dbReference type="Gene3D" id="3.30.200.20">
    <property type="entry name" value="Phosphorylase Kinase, domain 1"/>
    <property type="match status" value="1"/>
</dbReference>
<dbReference type="PANTHER" id="PTHR46877">
    <property type="entry name" value="EPH RECEPTOR A5"/>
    <property type="match status" value="1"/>
</dbReference>
<keyword evidence="11 20" id="KW-0675">Receptor</keyword>
<dbReference type="Pfam" id="PF25599">
    <property type="entry name" value="Ephrin_CRD"/>
    <property type="match status" value="1"/>
</dbReference>
<dbReference type="CDD" id="cd10483">
    <property type="entry name" value="EphR_LBD_A5"/>
    <property type="match status" value="1"/>
</dbReference>
<keyword evidence="10" id="KW-0829">Tyrosine-protein kinase</keyword>
<evidence type="ECO:0000256" key="6">
    <source>
        <dbReference type="ARBA" id="ARBA00022777"/>
    </source>
</evidence>
<dbReference type="PROSITE" id="PS00790">
    <property type="entry name" value="RECEPTOR_TYR_KIN_V_1"/>
    <property type="match status" value="1"/>
</dbReference>
<dbReference type="PANTHER" id="PTHR46877:SF13">
    <property type="entry name" value="EPHRIN TYPE-A RECEPTOR 5"/>
    <property type="match status" value="1"/>
</dbReference>
<dbReference type="InterPro" id="IPR017441">
    <property type="entry name" value="Protein_kinase_ATP_BS"/>
</dbReference>
<keyword evidence="3" id="KW-0808">Transferase</keyword>
<feature type="domain" description="Eph LBD" evidence="18">
    <location>
        <begin position="49"/>
        <end position="227"/>
    </location>
</feature>
<dbReference type="PRINTS" id="PR00014">
    <property type="entry name" value="FNTYPEIII"/>
</dbReference>
<protein>
    <recommendedName>
        <fullName evidence="2">receptor protein-tyrosine kinase</fullName>
        <ecNumber evidence="2">2.7.10.1</ecNumber>
    </recommendedName>
</protein>
<dbReference type="InterPro" id="IPR020635">
    <property type="entry name" value="Tyr_kinase_cat_dom"/>
</dbReference>
<dbReference type="PRINTS" id="PR00109">
    <property type="entry name" value="TYRKINASE"/>
</dbReference>
<keyword evidence="8 13" id="KW-1133">Transmembrane helix</keyword>
<dbReference type="SUPFAM" id="SSF56112">
    <property type="entry name" value="Protein kinase-like (PK-like)"/>
    <property type="match status" value="1"/>
</dbReference>
<feature type="transmembrane region" description="Helical" evidence="13">
    <location>
        <begin position="397"/>
        <end position="420"/>
    </location>
</feature>
<dbReference type="PROSITE" id="PS00107">
    <property type="entry name" value="PROTEIN_KINASE_ATP"/>
    <property type="match status" value="1"/>
</dbReference>
<dbReference type="Gene3D" id="1.10.150.50">
    <property type="entry name" value="Transcription Factor, Ets-1"/>
    <property type="match status" value="1"/>
</dbReference>
<dbReference type="CDD" id="cd00063">
    <property type="entry name" value="FN3"/>
    <property type="match status" value="1"/>
</dbReference>
<keyword evidence="5 12" id="KW-0547">Nucleotide-binding</keyword>
<dbReference type="CDD" id="cd05066">
    <property type="entry name" value="PTKc_EphR_A"/>
    <property type="match status" value="1"/>
</dbReference>
<evidence type="ECO:0000256" key="7">
    <source>
        <dbReference type="ARBA" id="ARBA00022840"/>
    </source>
</evidence>
<sequence length="840" mass="93679">MPGSGRPSPPPPRPPWVLLPSPALLLLLLLVLLPGGTLRSGLDSAVGSEVNLLDSRSVMGDLGWIAYPKNGWEEIGEVDENYAPIHTYQVCRVMEQSQNNWLLTSWISNRGASRIFIELKFTLRDCNSLPGGLGTCKETFNMYYFETDDEDGRNVKENQYIKIDTIAADESFTELDLGDRVMKLNTEVRDVGPLTKKGFYLAFQDVGACIALVSVRVYYKKCPEVIRNLAIFPDTITGADSSQLLEVLGSCVNHSVTDEPPRMHCSAEGEWLVPIGKCMCKAGYEEKNNTCQAPSPITNVKKGKVAKNSISLSWQEPDRPNGIILEYEIKYFEKDQETSYTIIKSKETKITADGLKPASVYVFQIRARTAAGYGGFSRRFEFETSPVLAASSDQTQIPIIAVSVTVGVILLAVVIGFLLSGRRCGYSKAKQDPEEEKMHFHNGHIKLPGVRTYIDPHTYEDPNQAVHEFAKEIEASCISIERVIGAGEFGEVCSGRLKIPGKRELPVAIKTLKVGYTEKQRRDFLGEASIMGQFDHPNIIHLEGVVTKSKPVMIVTEYMENGSLDTFLKKNDGQFTVIQLVGMLRGIASGMKYLSDMGYVHRDLAARNILINSNLVCKVSDFGLSRILEDDPEAAYTTRGGKIPIRWTAPEAIAFRKFTSASDVWSYGIVMWEVVSYGERPYWEMTNQDVIKAVEEGYRLPSPMDCPAALYQLMLDCWQKDRNSRPKFDEIVCILDKLIRNPSSLKTLVNASSRVSNLLGEHSPLGNGVYRSVGEWLEAIKMGRYTEIFMENGYSSMDAVAQVTLEDLRRLGVTLVGHQKKIMNSLQEMKVQLVNGMVPL</sequence>
<dbReference type="GeneID" id="110088449"/>
<evidence type="ECO:0000259" key="17">
    <source>
        <dbReference type="PROSITE" id="PS50853"/>
    </source>
</evidence>
<dbReference type="PROSITE" id="PS00109">
    <property type="entry name" value="PROTEIN_KINASE_TYR"/>
    <property type="match status" value="1"/>
</dbReference>
<name>A0ABM5GQX7_9SAUR</name>
<dbReference type="InterPro" id="IPR011009">
    <property type="entry name" value="Kinase-like_dom_sf"/>
</dbReference>
<dbReference type="SMART" id="SM00219">
    <property type="entry name" value="TyrKc"/>
    <property type="match status" value="1"/>
</dbReference>
<dbReference type="InterPro" id="IPR001426">
    <property type="entry name" value="Tyr_kinase_rcpt_V_CS"/>
</dbReference>
<dbReference type="Gene3D" id="2.60.40.10">
    <property type="entry name" value="Immunoglobulins"/>
    <property type="match status" value="1"/>
</dbReference>
<dbReference type="InterPro" id="IPR001660">
    <property type="entry name" value="SAM"/>
</dbReference>
<dbReference type="SMART" id="SM00454">
    <property type="entry name" value="SAM"/>
    <property type="match status" value="1"/>
</dbReference>
<feature type="chain" id="PRO_5045979373" description="receptor protein-tyrosine kinase" evidence="14">
    <location>
        <begin position="40"/>
        <end position="840"/>
    </location>
</feature>
<evidence type="ECO:0000259" key="15">
    <source>
        <dbReference type="PROSITE" id="PS50011"/>
    </source>
</evidence>
<dbReference type="SUPFAM" id="SSF47769">
    <property type="entry name" value="SAM/Pointed domain"/>
    <property type="match status" value="1"/>
</dbReference>
<evidence type="ECO:0000313" key="19">
    <source>
        <dbReference type="Proteomes" id="UP001652642"/>
    </source>
</evidence>
<evidence type="ECO:0000256" key="1">
    <source>
        <dbReference type="ARBA" id="ARBA00004479"/>
    </source>
</evidence>
<feature type="domain" description="Fibronectin type-III" evidence="17">
    <location>
        <begin position="293"/>
        <end position="387"/>
    </location>
</feature>
<dbReference type="RefSeq" id="XP_072860069.1">
    <property type="nucleotide sequence ID" value="XM_073003968.1"/>
</dbReference>
<dbReference type="SMART" id="SM00615">
    <property type="entry name" value="EPH_lbd"/>
    <property type="match status" value="1"/>
</dbReference>
<evidence type="ECO:0000256" key="8">
    <source>
        <dbReference type="ARBA" id="ARBA00022989"/>
    </source>
</evidence>
<dbReference type="Proteomes" id="UP001652642">
    <property type="component" value="Chromosome 6"/>
</dbReference>
<keyword evidence="14" id="KW-0732">Signal</keyword>
<feature type="binding site" evidence="12">
    <location>
        <position position="510"/>
    </location>
    <ligand>
        <name>ATP</name>
        <dbReference type="ChEBI" id="CHEBI:30616"/>
    </ligand>
</feature>
<dbReference type="Gene3D" id="2.60.120.260">
    <property type="entry name" value="Galactose-binding domain-like"/>
    <property type="match status" value="1"/>
</dbReference>